<evidence type="ECO:0000256" key="1">
    <source>
        <dbReference type="SAM" id="Phobius"/>
    </source>
</evidence>
<dbReference type="NCBIfam" id="TIGR00229">
    <property type="entry name" value="sensory_box"/>
    <property type="match status" value="1"/>
</dbReference>
<keyword evidence="7" id="KW-1185">Reference proteome</keyword>
<dbReference type="InterPro" id="IPR001633">
    <property type="entry name" value="EAL_dom"/>
</dbReference>
<dbReference type="Pfam" id="PF13426">
    <property type="entry name" value="PAS_9"/>
    <property type="match status" value="1"/>
</dbReference>
<dbReference type="SUPFAM" id="SSF55073">
    <property type="entry name" value="Nucleotide cyclase"/>
    <property type="match status" value="1"/>
</dbReference>
<dbReference type="InterPro" id="IPR029787">
    <property type="entry name" value="Nucleotide_cyclase"/>
</dbReference>
<dbReference type="EMBL" id="JADZSC010000001">
    <property type="protein sequence ID" value="MBH0229135.1"/>
    <property type="molecule type" value="Genomic_DNA"/>
</dbReference>
<evidence type="ECO:0000259" key="2">
    <source>
        <dbReference type="PROSITE" id="PS50112"/>
    </source>
</evidence>
<keyword evidence="1" id="KW-0812">Transmembrane</keyword>
<dbReference type="CDD" id="cd01948">
    <property type="entry name" value="EAL"/>
    <property type="match status" value="1"/>
</dbReference>
<evidence type="ECO:0000313" key="7">
    <source>
        <dbReference type="Proteomes" id="UP000614490"/>
    </source>
</evidence>
<dbReference type="InterPro" id="IPR001610">
    <property type="entry name" value="PAC"/>
</dbReference>
<dbReference type="InterPro" id="IPR052155">
    <property type="entry name" value="Biofilm_reg_signaling"/>
</dbReference>
<feature type="transmembrane region" description="Helical" evidence="1">
    <location>
        <begin position="48"/>
        <end position="64"/>
    </location>
</feature>
<dbReference type="SUPFAM" id="SSF55785">
    <property type="entry name" value="PYP-like sensor domain (PAS domain)"/>
    <property type="match status" value="1"/>
</dbReference>
<dbReference type="InterPro" id="IPR000700">
    <property type="entry name" value="PAS-assoc_C"/>
</dbReference>
<feature type="transmembrane region" description="Helical" evidence="1">
    <location>
        <begin position="76"/>
        <end position="100"/>
    </location>
</feature>
<dbReference type="FunFam" id="3.30.70.270:FF:000001">
    <property type="entry name" value="Diguanylate cyclase domain protein"/>
    <property type="match status" value="1"/>
</dbReference>
<dbReference type="PANTHER" id="PTHR44757:SF2">
    <property type="entry name" value="BIOFILM ARCHITECTURE MAINTENANCE PROTEIN MBAA"/>
    <property type="match status" value="1"/>
</dbReference>
<proteinExistence type="predicted"/>
<dbReference type="CDD" id="cd00130">
    <property type="entry name" value="PAS"/>
    <property type="match status" value="1"/>
</dbReference>
<gene>
    <name evidence="6" type="ORF">H0267_02805</name>
</gene>
<reference evidence="6 7" key="1">
    <citation type="journal article" date="2005" name="Int. J. Syst. Evol. Microbiol.">
        <title>Halobacillus yeomjeoni sp. nov., isolated from a marine solar saltern in Korea.</title>
        <authorList>
            <person name="Yoon J.H."/>
            <person name="Kang S.J."/>
            <person name="Lee C.H."/>
            <person name="Oh H.W."/>
            <person name="Oh T.K."/>
        </authorList>
    </citation>
    <scope>NUCLEOTIDE SEQUENCE [LARGE SCALE GENOMIC DNA]</scope>
    <source>
        <strain evidence="6 7">KCTC 3957</strain>
    </source>
</reference>
<feature type="domain" description="PAC" evidence="3">
    <location>
        <begin position="268"/>
        <end position="318"/>
    </location>
</feature>
<dbReference type="SUPFAM" id="SSF141868">
    <property type="entry name" value="EAL domain-like"/>
    <property type="match status" value="1"/>
</dbReference>
<feature type="transmembrane region" description="Helical" evidence="1">
    <location>
        <begin position="112"/>
        <end position="130"/>
    </location>
</feature>
<dbReference type="SMART" id="SM00086">
    <property type="entry name" value="PAC"/>
    <property type="match status" value="1"/>
</dbReference>
<feature type="domain" description="GGDEF" evidence="5">
    <location>
        <begin position="350"/>
        <end position="482"/>
    </location>
</feature>
<dbReference type="SMART" id="SM00091">
    <property type="entry name" value="PAS"/>
    <property type="match status" value="1"/>
</dbReference>
<protein>
    <submittedName>
        <fullName evidence="6">EAL domain-containing protein</fullName>
    </submittedName>
</protein>
<name>A0A931HT79_9BACI</name>
<evidence type="ECO:0000259" key="5">
    <source>
        <dbReference type="PROSITE" id="PS50887"/>
    </source>
</evidence>
<dbReference type="SMART" id="SM00052">
    <property type="entry name" value="EAL"/>
    <property type="match status" value="1"/>
</dbReference>
<dbReference type="CDD" id="cd01949">
    <property type="entry name" value="GGDEF"/>
    <property type="match status" value="1"/>
</dbReference>
<dbReference type="Gene3D" id="3.30.70.270">
    <property type="match status" value="1"/>
</dbReference>
<evidence type="ECO:0000259" key="4">
    <source>
        <dbReference type="PROSITE" id="PS50883"/>
    </source>
</evidence>
<dbReference type="PROSITE" id="PS50887">
    <property type="entry name" value="GGDEF"/>
    <property type="match status" value="1"/>
</dbReference>
<dbReference type="Pfam" id="PF00563">
    <property type="entry name" value="EAL"/>
    <property type="match status" value="1"/>
</dbReference>
<dbReference type="PROSITE" id="PS50883">
    <property type="entry name" value="EAL"/>
    <property type="match status" value="1"/>
</dbReference>
<feature type="domain" description="PAS" evidence="2">
    <location>
        <begin position="192"/>
        <end position="235"/>
    </location>
</feature>
<evidence type="ECO:0000313" key="6">
    <source>
        <dbReference type="EMBL" id="MBH0229135.1"/>
    </source>
</evidence>
<dbReference type="InterPro" id="IPR043128">
    <property type="entry name" value="Rev_trsase/Diguanyl_cyclase"/>
</dbReference>
<dbReference type="SMART" id="SM00267">
    <property type="entry name" value="GGDEF"/>
    <property type="match status" value="1"/>
</dbReference>
<dbReference type="InterPro" id="IPR035919">
    <property type="entry name" value="EAL_sf"/>
</dbReference>
<dbReference type="InterPro" id="IPR000014">
    <property type="entry name" value="PAS"/>
</dbReference>
<feature type="transmembrane region" description="Helical" evidence="1">
    <location>
        <begin position="16"/>
        <end position="36"/>
    </location>
</feature>
<dbReference type="PROSITE" id="PS50112">
    <property type="entry name" value="PAS"/>
    <property type="match status" value="1"/>
</dbReference>
<dbReference type="NCBIfam" id="TIGR00254">
    <property type="entry name" value="GGDEF"/>
    <property type="match status" value="1"/>
</dbReference>
<accession>A0A931HT79</accession>
<dbReference type="InterPro" id="IPR035965">
    <property type="entry name" value="PAS-like_dom_sf"/>
</dbReference>
<organism evidence="6 7">
    <name type="scientific">Halobacillus yeomjeoni</name>
    <dbReference type="NCBI Taxonomy" id="311194"/>
    <lineage>
        <taxon>Bacteria</taxon>
        <taxon>Bacillati</taxon>
        <taxon>Bacillota</taxon>
        <taxon>Bacilli</taxon>
        <taxon>Bacillales</taxon>
        <taxon>Bacillaceae</taxon>
        <taxon>Halobacillus</taxon>
    </lineage>
</organism>
<dbReference type="PANTHER" id="PTHR44757">
    <property type="entry name" value="DIGUANYLATE CYCLASE DGCP"/>
    <property type="match status" value="1"/>
</dbReference>
<feature type="domain" description="EAL" evidence="4">
    <location>
        <begin position="491"/>
        <end position="744"/>
    </location>
</feature>
<keyword evidence="1" id="KW-1133">Transmembrane helix</keyword>
<dbReference type="InterPro" id="IPR000160">
    <property type="entry name" value="GGDEF_dom"/>
</dbReference>
<dbReference type="Proteomes" id="UP000614490">
    <property type="component" value="Unassembled WGS sequence"/>
</dbReference>
<dbReference type="Pfam" id="PF00990">
    <property type="entry name" value="GGDEF"/>
    <property type="match status" value="1"/>
</dbReference>
<sequence length="753" mass="84565">MTMLAYGMRMIISESLTALLFSIFLSSTLSFLGFYLMSSIKGLIRKPLLSSLFLTMSIYSVSFICEQSMEMNPLFLHAPFFAGGSLFLFMTATFLSVQFFRRYAHGESKKQHVWLSALLLGGVIAGVNFSRMSAMNFLSTGNLLPLNGKLEMSQNALFVMIGLGIFTFISLMVAVANFEKKMKTTQSTSALENKIYRSIVETANDAVVTADRNGRILSWNKAAEATFGFREAEILKQPLSLIFSSPILENHLTDMETADQMDGTWKTPTMELEGIHKNGDTIPVELSLSSVNNDSEIYFTAIIRDITERLKDKKRIEHLVFKDTLTNLPNRRMVQDHITSLIKHSVDNNDGIAVMFMDLDRFKHINDVYGHQAGDQLLTDMAKRSESCLDDGDMIARLAGDEFLIVLPSSTPSEANQKAENIIRKVTAPFQISDSEIYISCSIGISMFPEDAKNTSELIQHADTAMYTAKEQGGTQVCFYTDEINQVISRKVLLESGLRTAIERNEMDIFYQPQVLTNENRIVGVEALLRWKHPKLGMISPVEFIPLAEETKLIGPIGEWTIDRACRQFAHWLSQGAEVEQLSLNISAVQFLQRGFPTTLWSILKKSGLSPDRIVLEITESVVQDTSLCLPIMKELKEMGFQLSLDDFGTGYSSLQYLKELPLDIMKIDKSFIQSVPFSDKDKAIVETIINMASLLDLKVVAEGVETVEQLRFLQERHATAYQGYWYSPPVPEDKISENLLIENSPTHLNAPS</sequence>
<dbReference type="PROSITE" id="PS50113">
    <property type="entry name" value="PAC"/>
    <property type="match status" value="1"/>
</dbReference>
<dbReference type="Gene3D" id="3.20.20.450">
    <property type="entry name" value="EAL domain"/>
    <property type="match status" value="1"/>
</dbReference>
<comment type="caution">
    <text evidence="6">The sequence shown here is derived from an EMBL/GenBank/DDBJ whole genome shotgun (WGS) entry which is preliminary data.</text>
</comment>
<keyword evidence="1" id="KW-0472">Membrane</keyword>
<dbReference type="Gene3D" id="3.30.450.20">
    <property type="entry name" value="PAS domain"/>
    <property type="match status" value="1"/>
</dbReference>
<evidence type="ECO:0000259" key="3">
    <source>
        <dbReference type="PROSITE" id="PS50113"/>
    </source>
</evidence>
<dbReference type="AlphaFoldDB" id="A0A931HT79"/>
<feature type="transmembrane region" description="Helical" evidence="1">
    <location>
        <begin position="156"/>
        <end position="178"/>
    </location>
</feature>